<feature type="region of interest" description="Disordered" evidence="1">
    <location>
        <begin position="1806"/>
        <end position="1839"/>
    </location>
</feature>
<evidence type="ECO:0000313" key="4">
    <source>
        <dbReference type="Proteomes" id="UP000708208"/>
    </source>
</evidence>
<feature type="chain" id="PRO_5035236116" evidence="2">
    <location>
        <begin position="18"/>
        <end position="1999"/>
    </location>
</feature>
<feature type="compositionally biased region" description="Polar residues" evidence="1">
    <location>
        <begin position="278"/>
        <end position="294"/>
    </location>
</feature>
<comment type="caution">
    <text evidence="3">The sequence shown here is derived from an EMBL/GenBank/DDBJ whole genome shotgun (WGS) entry which is preliminary data.</text>
</comment>
<feature type="compositionally biased region" description="Polar residues" evidence="1">
    <location>
        <begin position="1852"/>
        <end position="1876"/>
    </location>
</feature>
<sequence length="1999" mass="228327">TFSFWNYFFVTVGVTLAALQPTNISTPMISSNTTLVNNVEEIVKRRNPRHSKHHHRKQVSFEDDTELEDYFQHHHHPSPADSAVSEIKPRRYIFIETTTTKSKIVVSSSLAPPKYTASKQKRPVVQFKTILGKKSKPSIILANETKPSLNFEENSQRNKPKISSIPISVKDSDENGENMPETGHSVTNFGAEKTAEGVPLNRNNLQNLIDNSLATNFDSNQENTYFQNLPIKKPHLEKRSEDGHKFRTSSDCLESDSNEIANEETDETVIMEEMNLRGNNNSENSKIFRTNQPKGNFLSKGKGSLKNETITIVEIITETKDKTHSNDQTNTNFSQNLNHFENILPQLLDTTKNKIIVGSSRKPETSNAKISSSSRGSHSLHHLQNTTDMQPNLRGTNQIKSQIISDESLGAERKTNTIQNVSTNRRILHNFTEHVNLQSTPTTVKTKISYSNNDTLTNHNRVKSEKSHRSSIFKNESAYKLIIKNETRPKLKNNSVNNYVLQYPQRKQNLNSNLAFDNENISQLSVKPMLKIGNFRDVFENSVPLHTLQQGQNLHSILPEGFENQNIHQSTVNPTKKIGDIQYAFETEFPLQTLLGQNSQSTLPKIFPNTKTLQVALKPINTIGKLQDFLENSFPLQNLQQGDYLQQEKYLQYGQKLQQENISRLGQNQEQILHKVKNVHQGQNLQQGQDSLRGQDLHQGQKMSHKQNLQQVNHYQQGQKLKQAQNLLQGQSLLSPLPETFANSGVDKFPAKEMKRTGEYQYVFENSFPVQELQPVNDFQQRQNFHQRNIYQKEQNFHQEQYLQQDQNLQQVPNFQQDQNLQQVPNFQQDQYLHEGQYFQTDQHFQQEQKLQPGQHFLQGHYSHPGQNLQKRQNFLSSLPGTFENTSIAQVTVKPTKKTEELSEVFENNYPLHNSQQEQSVPSNWPGTFKNPAISMHIRKSSTQDVNYQDRFARKYFTQKLQHNQRSTSKRPSSLESETIIKLPVPAERKHSDSPNFTKKIYSPRNANRIYNTELKIPSTFKDEKTAELKNKSESVGENVEDVNDSSTLYSKHIKNVQSKRPRAFKNEVITKVIIETGSKKSKRPNVLENFESDKVEIKSGAKRETNTSYFTNNRFLKNPKVLKLPPSKHSQLEPNAASRLHTKTKRSKIQYDLTEDTVENFNQKKLKEKHPVTYIYSQRALTSKIVENKIVSNKEPELEIENSNSVESKKIKTHKKHGHKGHKMLNVNQRGHHHRHKSKNKRKSSSTKRKHRKRKKKQARLKDKEKHSKHVKHKEKHGKHKHVKHKRNKTKSENQENTKNSAKLRIHVHGQNSDLNFRTDYKTNQINSSVQVASSQQKIKALSTNDTKTFKKKFKKTNLRTRSKKHSAKVPNKIQTSKHVYIKQAVFQNFNDTPESLQSAGNTKVPRFKIRAQNFATVKTNNSVRAHVKFRARVPHFPTESSTLKRLNLVISTNTTGEKFKNLKQKQSKIKPISVKKKKPLKLKTTSGRIKFKHSVKMKTNIVDHNFTDVVRFKNKSSKKITFKSNPQIASPKTELKAKVSEFSIGPKTPTQNFFLENLGTFHTSNLSANLPTIKTHPNKSENIPSPEFSILKTKMPDILSEKEAKTASTRTLPSVFSVVGPGVEFNRELSEENNFGLQTLFETSTANSVKISHSFKTKVSEKISQKRNGTGKRLKNSYFAKTGHSVSFKSLEESVPTTNTNETAVIKSNSKVNRLSKEDPSIFKSLNNFTSPQNHPKATNPKADEASQNVSMKPEIKQNIQITIIFQGGDSNNSKIQTNFNQNGTFNVDATILNAILKNALQVPVQTQTPSPREPTGEPGMNKTNLTNEETMRGSRPIQGRGFQFLQSRRIQNSNNVSRPDSKFANANETANSKSDSDSPALKMDLKIPASTEIPKFPKTTEDYGALHPEKSNSKNETGRHRSKMQELVEAYKKKDFYSKKHTAKKGAEKAKGRSVLPVKHPPTQKPKRNFPPLGRSAGGPKRYRLIDLIEENIKKG</sequence>
<reference evidence="3" key="1">
    <citation type="submission" date="2021-06" db="EMBL/GenBank/DDBJ databases">
        <authorList>
            <person name="Hodson N. C."/>
            <person name="Mongue J. A."/>
            <person name="Jaron S. K."/>
        </authorList>
    </citation>
    <scope>NUCLEOTIDE SEQUENCE</scope>
</reference>
<feature type="compositionally biased region" description="Basic residues" evidence="1">
    <location>
        <begin position="1212"/>
        <end position="1224"/>
    </location>
</feature>
<feature type="signal peptide" evidence="2">
    <location>
        <begin position="1"/>
        <end position="17"/>
    </location>
</feature>
<proteinExistence type="predicted"/>
<feature type="region of interest" description="Disordered" evidence="1">
    <location>
        <begin position="1852"/>
        <end position="1884"/>
    </location>
</feature>
<feature type="region of interest" description="Disordered" evidence="1">
    <location>
        <begin position="151"/>
        <end position="179"/>
    </location>
</feature>
<evidence type="ECO:0000313" key="3">
    <source>
        <dbReference type="EMBL" id="CAG7817761.1"/>
    </source>
</evidence>
<feature type="non-terminal residue" evidence="3">
    <location>
        <position position="1"/>
    </location>
</feature>
<feature type="region of interest" description="Disordered" evidence="1">
    <location>
        <begin position="360"/>
        <end position="393"/>
    </location>
</feature>
<feature type="compositionally biased region" description="Polar residues" evidence="1">
    <location>
        <begin position="384"/>
        <end position="393"/>
    </location>
</feature>
<feature type="compositionally biased region" description="Basic and acidic residues" evidence="1">
    <location>
        <begin position="1910"/>
        <end position="1925"/>
    </location>
</feature>
<name>A0A8J2KQH6_9HEXA</name>
<feature type="region of interest" description="Disordered" evidence="1">
    <location>
        <begin position="1897"/>
        <end position="1925"/>
    </location>
</feature>
<feature type="region of interest" description="Disordered" evidence="1">
    <location>
        <begin position="278"/>
        <end position="302"/>
    </location>
</feature>
<evidence type="ECO:0000256" key="2">
    <source>
        <dbReference type="SAM" id="SignalP"/>
    </source>
</evidence>
<dbReference type="EMBL" id="CAJVCH010402762">
    <property type="protein sequence ID" value="CAG7817761.1"/>
    <property type="molecule type" value="Genomic_DNA"/>
</dbReference>
<organism evidence="3 4">
    <name type="scientific">Allacma fusca</name>
    <dbReference type="NCBI Taxonomy" id="39272"/>
    <lineage>
        <taxon>Eukaryota</taxon>
        <taxon>Metazoa</taxon>
        <taxon>Ecdysozoa</taxon>
        <taxon>Arthropoda</taxon>
        <taxon>Hexapoda</taxon>
        <taxon>Collembola</taxon>
        <taxon>Symphypleona</taxon>
        <taxon>Sminthuridae</taxon>
        <taxon>Allacma</taxon>
    </lineage>
</organism>
<feature type="region of interest" description="Disordered" evidence="1">
    <location>
        <begin position="1197"/>
        <end position="1301"/>
    </location>
</feature>
<gene>
    <name evidence="3" type="ORF">AFUS01_LOCUS28309</name>
</gene>
<keyword evidence="4" id="KW-1185">Reference proteome</keyword>
<keyword evidence="2" id="KW-0732">Signal</keyword>
<feature type="compositionally biased region" description="Basic residues" evidence="1">
    <location>
        <begin position="1268"/>
        <end position="1290"/>
    </location>
</feature>
<evidence type="ECO:0000256" key="1">
    <source>
        <dbReference type="SAM" id="MobiDB-lite"/>
    </source>
</evidence>
<protein>
    <submittedName>
        <fullName evidence="3">Uncharacterized protein</fullName>
    </submittedName>
</protein>
<feature type="compositionally biased region" description="Basic residues" evidence="1">
    <location>
        <begin position="1231"/>
        <end position="1260"/>
    </location>
</feature>
<accession>A0A8J2KQH6</accession>
<feature type="compositionally biased region" description="Polar residues" evidence="1">
    <location>
        <begin position="1729"/>
        <end position="1739"/>
    </location>
</feature>
<feature type="region of interest" description="Disordered" evidence="1">
    <location>
        <begin position="1941"/>
        <end position="1984"/>
    </location>
</feature>
<feature type="region of interest" description="Disordered" evidence="1">
    <location>
        <begin position="1729"/>
        <end position="1752"/>
    </location>
</feature>
<dbReference type="Proteomes" id="UP000708208">
    <property type="component" value="Unassembled WGS sequence"/>
</dbReference>